<gene>
    <name evidence="2" type="ORF">ZT1A5_G6220</name>
</gene>
<keyword evidence="1" id="KW-0732">Signal</keyword>
<proteinExistence type="predicted"/>
<dbReference type="Proteomes" id="UP000215453">
    <property type="component" value="Chromosome 5"/>
</dbReference>
<dbReference type="AlphaFoldDB" id="A0A1Y6LMV7"/>
<evidence type="ECO:0008006" key="4">
    <source>
        <dbReference type="Google" id="ProtNLM"/>
    </source>
</evidence>
<reference evidence="2 3" key="1">
    <citation type="submission" date="2016-10" db="EMBL/GenBank/DDBJ databases">
        <authorList>
            <person name="Varghese N."/>
        </authorList>
    </citation>
    <scope>NUCLEOTIDE SEQUENCE [LARGE SCALE GENOMIC DNA]</scope>
</reference>
<feature type="signal peptide" evidence="1">
    <location>
        <begin position="1"/>
        <end position="18"/>
    </location>
</feature>
<dbReference type="EMBL" id="LT882680">
    <property type="protein sequence ID" value="SMY24778.1"/>
    <property type="molecule type" value="Genomic_DNA"/>
</dbReference>
<evidence type="ECO:0000313" key="2">
    <source>
        <dbReference type="EMBL" id="SMY24778.1"/>
    </source>
</evidence>
<evidence type="ECO:0000313" key="3">
    <source>
        <dbReference type="Proteomes" id="UP000215453"/>
    </source>
</evidence>
<organism evidence="2 3">
    <name type="scientific">Zymoseptoria tritici ST99CH_1A5</name>
    <dbReference type="NCBI Taxonomy" id="1276529"/>
    <lineage>
        <taxon>Eukaryota</taxon>
        <taxon>Fungi</taxon>
        <taxon>Dikarya</taxon>
        <taxon>Ascomycota</taxon>
        <taxon>Pezizomycotina</taxon>
        <taxon>Dothideomycetes</taxon>
        <taxon>Dothideomycetidae</taxon>
        <taxon>Mycosphaerellales</taxon>
        <taxon>Mycosphaerellaceae</taxon>
        <taxon>Zymoseptoria</taxon>
    </lineage>
</organism>
<evidence type="ECO:0000256" key="1">
    <source>
        <dbReference type="SAM" id="SignalP"/>
    </source>
</evidence>
<protein>
    <recommendedName>
        <fullName evidence="4">Granulins domain-containing protein</fullName>
    </recommendedName>
</protein>
<accession>A0A1Y6LMV7</accession>
<name>A0A1Y6LMV7_ZYMTR</name>
<feature type="chain" id="PRO_5012486878" description="Granulins domain-containing protein" evidence="1">
    <location>
        <begin position="19"/>
        <end position="151"/>
    </location>
</feature>
<sequence>MVTSLAFSLFALVALVVCSTKPNAIREGYIAHISNTSQELLNGGLSSGFDPSALLFTGLDKRQQCQVGYGYCSRWSICCPDGSGAGRCQYSASCVAAGQTCCDASAGVRACDVGEKCCRGGCAPDGATCCSGGPYCETPFTQCCEGGGCVP</sequence>